<name>A0A106HCH7_9BURK</name>
<dbReference type="SUPFAM" id="SSF69279">
    <property type="entry name" value="Phage tail proteins"/>
    <property type="match status" value="1"/>
</dbReference>
<gene>
    <name evidence="1" type="ORF">WJ68_12400</name>
    <name evidence="2" type="ORF">WL73_27965</name>
</gene>
<dbReference type="EMBL" id="LPIX01000105">
    <property type="protein sequence ID" value="KWD92709.1"/>
    <property type="molecule type" value="Genomic_DNA"/>
</dbReference>
<dbReference type="Proteomes" id="UP000062998">
    <property type="component" value="Unassembled WGS sequence"/>
</dbReference>
<sequence>MPDVQTGGMRILKNRQALPTAVIAAIQSVRVDNEINVPTMFSFTLNIVSAAGGWQDVNLDFFKPGDEIAVFLGIDNLVQLVNGEITAIEPHFSSYSTATIRGFDRMYWLKFGTRTRTYLKLTEPEIAAEVARNAGLMARPSGQTGIIDDYVLQNNLSDYDFLLMRAAQINYELLMDDTTLVYRPSAEGASPVRTINYPLDATDLRLALRVPTLGKTVSVTGYDVTSNKALTAVTSSGGARERMGGKETGYQLADDFPDSSVRYERPNISTPEALQKVAAAQYQRNLGQFIEGSASVLGDPDLVAGVNVRLSGLSQRFNGIYYLTSSMHSFDLDDGYRTEFQLRRTGI</sequence>
<evidence type="ECO:0000313" key="4">
    <source>
        <dbReference type="Proteomes" id="UP000062998"/>
    </source>
</evidence>
<comment type="caution">
    <text evidence="2">The sequence shown here is derived from an EMBL/GenBank/DDBJ whole genome shotgun (WGS) entry which is preliminary data.</text>
</comment>
<dbReference type="Proteomes" id="UP000057910">
    <property type="component" value="Unassembled WGS sequence"/>
</dbReference>
<organism evidence="2 4">
    <name type="scientific">Burkholderia ubonensis</name>
    <dbReference type="NCBI Taxonomy" id="101571"/>
    <lineage>
        <taxon>Bacteria</taxon>
        <taxon>Pseudomonadati</taxon>
        <taxon>Pseudomonadota</taxon>
        <taxon>Betaproteobacteria</taxon>
        <taxon>Burkholderiales</taxon>
        <taxon>Burkholderiaceae</taxon>
        <taxon>Burkholderia</taxon>
        <taxon>Burkholderia cepacia complex</taxon>
    </lineage>
</organism>
<reference evidence="3 4" key="1">
    <citation type="submission" date="2015-11" db="EMBL/GenBank/DDBJ databases">
        <title>Expanding the genomic diversity of Burkholderia species for the development of highly accurate diagnostics.</title>
        <authorList>
            <person name="Sahl J."/>
            <person name="Keim P."/>
            <person name="Wagner D."/>
        </authorList>
    </citation>
    <scope>NUCLEOTIDE SEQUENCE [LARGE SCALE GENOMIC DNA]</scope>
    <source>
        <strain evidence="1 3">MSMB1585WGS</strain>
        <strain evidence="2 4">MSMB2167WGS</strain>
    </source>
</reference>
<dbReference type="OrthoDB" id="1907165at2"/>
<protein>
    <recommendedName>
        <fullName evidence="5">Phage late control D family protein</fullName>
    </recommendedName>
</protein>
<proteinExistence type="predicted"/>
<dbReference type="Pfam" id="PF05954">
    <property type="entry name" value="Phage_GPD"/>
    <property type="match status" value="1"/>
</dbReference>
<evidence type="ECO:0008006" key="5">
    <source>
        <dbReference type="Google" id="ProtNLM"/>
    </source>
</evidence>
<dbReference type="AlphaFoldDB" id="A0A106HCH7"/>
<evidence type="ECO:0000313" key="2">
    <source>
        <dbReference type="EMBL" id="KWD92709.1"/>
    </source>
</evidence>
<evidence type="ECO:0000313" key="3">
    <source>
        <dbReference type="Proteomes" id="UP000057910"/>
    </source>
</evidence>
<dbReference type="EMBL" id="LPAD01000059">
    <property type="protein sequence ID" value="KVN85803.1"/>
    <property type="molecule type" value="Genomic_DNA"/>
</dbReference>
<evidence type="ECO:0000313" key="1">
    <source>
        <dbReference type="EMBL" id="KVN85803.1"/>
    </source>
</evidence>
<dbReference type="RefSeq" id="WP_059853098.1">
    <property type="nucleotide sequence ID" value="NZ_LOZC01000016.1"/>
</dbReference>
<accession>A0A106HCH7</accession>